<gene>
    <name evidence="16" type="ORF">SPAPADRAFT_158096</name>
</gene>
<keyword evidence="17" id="KW-1185">Reference proteome</keyword>
<evidence type="ECO:0000256" key="13">
    <source>
        <dbReference type="SAM" id="MobiDB-lite"/>
    </source>
</evidence>
<feature type="compositionally biased region" description="Polar residues" evidence="13">
    <location>
        <begin position="279"/>
        <end position="289"/>
    </location>
</feature>
<feature type="region of interest" description="Disordered" evidence="13">
    <location>
        <begin position="277"/>
        <end position="354"/>
    </location>
</feature>
<dbReference type="eggNOG" id="KOG1609">
    <property type="taxonomic scope" value="Eukaryota"/>
</dbReference>
<feature type="transmembrane region" description="Helical" evidence="14">
    <location>
        <begin position="961"/>
        <end position="985"/>
    </location>
</feature>
<dbReference type="OMA" id="ALYFQYD"/>
<feature type="transmembrane region" description="Helical" evidence="14">
    <location>
        <begin position="1005"/>
        <end position="1024"/>
    </location>
</feature>
<evidence type="ECO:0000256" key="6">
    <source>
        <dbReference type="ARBA" id="ARBA00022692"/>
    </source>
</evidence>
<name>G3AVG6_SPAPN</name>
<proteinExistence type="predicted"/>
<keyword evidence="10" id="KW-0862">Zinc</keyword>
<dbReference type="InterPro" id="IPR011016">
    <property type="entry name" value="Znf_RING-CH"/>
</dbReference>
<keyword evidence="6 14" id="KW-0812">Transmembrane</keyword>
<feature type="domain" description="RING-CH-type" evidence="15">
    <location>
        <begin position="1"/>
        <end position="63"/>
    </location>
</feature>
<evidence type="ECO:0000256" key="8">
    <source>
        <dbReference type="ARBA" id="ARBA00022771"/>
    </source>
</evidence>
<feature type="transmembrane region" description="Helical" evidence="14">
    <location>
        <begin position="376"/>
        <end position="396"/>
    </location>
</feature>
<dbReference type="EC" id="2.3.2.27" evidence="4"/>
<evidence type="ECO:0000313" key="16">
    <source>
        <dbReference type="EMBL" id="EGW29915.1"/>
    </source>
</evidence>
<feature type="transmembrane region" description="Helical" evidence="14">
    <location>
        <begin position="90"/>
        <end position="112"/>
    </location>
</feature>
<dbReference type="PANTHER" id="PTHR13145">
    <property type="entry name" value="SSM4 PROTEIN"/>
    <property type="match status" value="1"/>
</dbReference>
<feature type="transmembrane region" description="Helical" evidence="14">
    <location>
        <begin position="895"/>
        <end position="914"/>
    </location>
</feature>
<dbReference type="RefSeq" id="XP_007377681.1">
    <property type="nucleotide sequence ID" value="XM_007377619.1"/>
</dbReference>
<dbReference type="EMBL" id="GL996506">
    <property type="protein sequence ID" value="EGW29915.1"/>
    <property type="molecule type" value="Genomic_DNA"/>
</dbReference>
<feature type="compositionally biased region" description="Acidic residues" evidence="13">
    <location>
        <begin position="321"/>
        <end position="337"/>
    </location>
</feature>
<dbReference type="FunFam" id="3.30.40.10:FF:000287">
    <property type="entry name" value="RING finger membrane protein"/>
    <property type="match status" value="1"/>
</dbReference>
<feature type="transmembrane region" description="Helical" evidence="14">
    <location>
        <begin position="456"/>
        <end position="474"/>
    </location>
</feature>
<sequence length="1124" mass="128875">MSEVDHTCRICRGEATLAQPLYHPCKCKGSIKYIHQDCLLEWLKHANKSTEKCDICNTPYKFKILYDPNMPKRIPLEMIFNKLIETVSNLAVKSVSVALYIFCILIEVPIFWKFIGRAYTWVLDGQLPPQNPTFINALVFGEADITTYLASSPNLTPVQVNLLSLRKFFTYTYFSGVRYIVVFIIVHIALFIEREWIVRDEGYAKLLMKRIGKERKTALADILQDTLERLREGNPDADVQEAMQRVERAIFDLQGNNMGILNDNRQQDLRRAIEEGIMNIQNPPQNEQPDQAPERRERQNEDDNEEDNVHNEQEPGHPAVEEEEEEQEQQVDADGEQQDGFPEPNNDFAPGGEEQGGAFLDMLEVFGAHLDLKTPIMYMAIIDIVVLAYLFIIYFVPHLIGNVLAAITGFSMRFLHSKILNKVYTIVVSNDKVNHLLTTKIEQLRADHDYSLVERIVLLSIGYAVICATIYKCMQVLLTAPGPVIGTTRKVYKVLFEVSSTAKVFLIFAIEIFFFPVYCGWLLDFCFAPLLLPTFSITTKSGSQYIVLITSFFEILQVTYLRIFLYWASGTLYMLFFALFVGMVRSSILRPGVLFFIRSPDDPNARLIHDALMKPLALQLSRIYLSAKVYTGFILFGIGGVTWGLRYLVTSSSNVDYNVFLPIQLPSYFTVLISGFLFNTVADSHVLITKYVRRYWHRAFELSAHKLRLSHFILGKPISHERGHVVYRNLWHQLLGQAQPDYTKPVSYREAVETFKENPSVNACFVPDGNYVRAPDNDTVSRKFIKKLFVAVTKDDKLLEVPHENKKRSGYETPSDEEDEGDFTGENAYAIVYRPPNFRMRCFGLIFLLWVFAVILILSCAVVAVLMGRPILRANSYLYKAVAPTFIYQDVDLDWRLADFGSIAIGLVMQIKLLKFYDKSLVADAPQGGNNEIQLGREQVDGRLFQGLLDFGRLFNRMPKALVLSTPSAVLWINWIISVHRAVVINPVRYTTGRYNQDLLFDPPTVFLHFIVSFWTILPFLFYLRPIPQQITMYQALWTSGIVPCLINYTMVHLPALLTIFFSHYYRRSSDQLDVYIWPVLFVMFVAIKLIHGGLGLYSTLNDQVKKEKYVRGRAIENVDTPEN</sequence>
<dbReference type="FunCoup" id="G3AVG6">
    <property type="interactions" value="554"/>
</dbReference>
<dbReference type="InterPro" id="IPR013083">
    <property type="entry name" value="Znf_RING/FYVE/PHD"/>
</dbReference>
<evidence type="ECO:0000256" key="12">
    <source>
        <dbReference type="ARBA" id="ARBA00023136"/>
    </source>
</evidence>
<evidence type="ECO:0000256" key="9">
    <source>
        <dbReference type="ARBA" id="ARBA00022786"/>
    </source>
</evidence>
<dbReference type="SUPFAM" id="SSF57850">
    <property type="entry name" value="RING/U-box"/>
    <property type="match status" value="1"/>
</dbReference>
<comment type="catalytic activity">
    <reaction evidence="1">
        <text>S-ubiquitinyl-[E2 ubiquitin-conjugating enzyme]-L-cysteine + [acceptor protein]-L-lysine = [E2 ubiquitin-conjugating enzyme]-L-cysteine + N(6)-ubiquitinyl-[acceptor protein]-L-lysine.</text>
        <dbReference type="EC" id="2.3.2.27"/>
    </reaction>
</comment>
<dbReference type="GO" id="GO:0005789">
    <property type="term" value="C:endoplasmic reticulum membrane"/>
    <property type="evidence" value="ECO:0007669"/>
    <property type="project" value="TreeGrafter"/>
</dbReference>
<dbReference type="PROSITE" id="PS51292">
    <property type="entry name" value="ZF_RING_CH"/>
    <property type="match status" value="1"/>
</dbReference>
<organism evidence="17">
    <name type="scientific">Spathaspora passalidarum (strain NRRL Y-27907 / 11-Y1)</name>
    <dbReference type="NCBI Taxonomy" id="619300"/>
    <lineage>
        <taxon>Eukaryota</taxon>
        <taxon>Fungi</taxon>
        <taxon>Dikarya</taxon>
        <taxon>Ascomycota</taxon>
        <taxon>Saccharomycotina</taxon>
        <taxon>Pichiomycetes</taxon>
        <taxon>Debaryomycetaceae</taxon>
        <taxon>Spathaspora</taxon>
    </lineage>
</organism>
<dbReference type="STRING" id="619300.G3AVG6"/>
<dbReference type="HOGENOM" id="CLU_009000_0_0_1"/>
<dbReference type="Gene3D" id="3.30.40.10">
    <property type="entry name" value="Zinc/RING finger domain, C3HC4 (zinc finger)"/>
    <property type="match status" value="1"/>
</dbReference>
<accession>G3AVG6</accession>
<evidence type="ECO:0000256" key="14">
    <source>
        <dbReference type="SAM" id="Phobius"/>
    </source>
</evidence>
<feature type="transmembrane region" description="Helical" evidence="14">
    <location>
        <begin position="843"/>
        <end position="867"/>
    </location>
</feature>
<dbReference type="OrthoDB" id="1108038at2759"/>
<dbReference type="InParanoid" id="G3AVG6"/>
<keyword evidence="11 14" id="KW-1133">Transmembrane helix</keyword>
<reference evidence="16 17" key="1">
    <citation type="journal article" date="2011" name="Proc. Natl. Acad. Sci. U.S.A.">
        <title>Comparative genomics of xylose-fermenting fungi for enhanced biofuel production.</title>
        <authorList>
            <person name="Wohlbach D.J."/>
            <person name="Kuo A."/>
            <person name="Sato T.K."/>
            <person name="Potts K.M."/>
            <person name="Salamov A.A."/>
            <person name="LaButti K.M."/>
            <person name="Sun H."/>
            <person name="Clum A."/>
            <person name="Pangilinan J.L."/>
            <person name="Lindquist E.A."/>
            <person name="Lucas S."/>
            <person name="Lapidus A."/>
            <person name="Jin M."/>
            <person name="Gunawan C."/>
            <person name="Balan V."/>
            <person name="Dale B.E."/>
            <person name="Jeffries T.W."/>
            <person name="Zinkel R."/>
            <person name="Barry K.W."/>
            <person name="Grigoriev I.V."/>
            <person name="Gasch A.P."/>
        </authorList>
    </citation>
    <scope>NUCLEOTIDE SEQUENCE [LARGE SCALE GENOMIC DNA]</scope>
    <source>
        <strain evidence="17">NRRL Y-27907 / 11-Y1</strain>
    </source>
</reference>
<evidence type="ECO:0000256" key="4">
    <source>
        <dbReference type="ARBA" id="ARBA00012483"/>
    </source>
</evidence>
<evidence type="ECO:0000256" key="3">
    <source>
        <dbReference type="ARBA" id="ARBA00004906"/>
    </source>
</evidence>
<dbReference type="GO" id="GO:0061630">
    <property type="term" value="F:ubiquitin protein ligase activity"/>
    <property type="evidence" value="ECO:0007669"/>
    <property type="project" value="UniProtKB-EC"/>
</dbReference>
<feature type="compositionally biased region" description="Basic and acidic residues" evidence="13">
    <location>
        <begin position="292"/>
        <end position="315"/>
    </location>
</feature>
<feature type="transmembrane region" description="Helical" evidence="14">
    <location>
        <begin position="623"/>
        <end position="645"/>
    </location>
</feature>
<dbReference type="GeneID" id="18871114"/>
<evidence type="ECO:0000256" key="11">
    <source>
        <dbReference type="ARBA" id="ARBA00022989"/>
    </source>
</evidence>
<dbReference type="GO" id="GO:0036503">
    <property type="term" value="P:ERAD pathway"/>
    <property type="evidence" value="ECO:0007669"/>
    <property type="project" value="TreeGrafter"/>
</dbReference>
<evidence type="ECO:0000256" key="2">
    <source>
        <dbReference type="ARBA" id="ARBA00004141"/>
    </source>
</evidence>
<protein>
    <recommendedName>
        <fullName evidence="4">RING-type E3 ubiquitin transferase</fullName>
        <ecNumber evidence="4">2.3.2.27</ecNumber>
    </recommendedName>
</protein>
<feature type="transmembrane region" description="Helical" evidence="14">
    <location>
        <begin position="171"/>
        <end position="192"/>
    </location>
</feature>
<comment type="subcellular location">
    <subcellularLocation>
        <location evidence="2">Membrane</location>
        <topology evidence="2">Multi-pass membrane protein</topology>
    </subcellularLocation>
</comment>
<dbReference type="AlphaFoldDB" id="G3AVG6"/>
<dbReference type="PANTHER" id="PTHR13145:SF0">
    <property type="entry name" value="E3 UBIQUITIN-PROTEIN LIGASE MARCHF6"/>
    <property type="match status" value="1"/>
</dbReference>
<evidence type="ECO:0000256" key="5">
    <source>
        <dbReference type="ARBA" id="ARBA00022679"/>
    </source>
</evidence>
<comment type="pathway">
    <text evidence="3">Protein modification; protein ubiquitination.</text>
</comment>
<feature type="transmembrane region" description="Helical" evidence="14">
    <location>
        <begin position="494"/>
        <end position="515"/>
    </location>
</feature>
<feature type="transmembrane region" description="Helical" evidence="14">
    <location>
        <begin position="665"/>
        <end position="688"/>
    </location>
</feature>
<evidence type="ECO:0000313" key="17">
    <source>
        <dbReference type="Proteomes" id="UP000000709"/>
    </source>
</evidence>
<dbReference type="CDD" id="cd16702">
    <property type="entry name" value="RING_CH-C4HC3_MARCH6"/>
    <property type="match status" value="1"/>
</dbReference>
<keyword evidence="5" id="KW-0808">Transferase</keyword>
<dbReference type="KEGG" id="spaa:SPAPADRAFT_158096"/>
<keyword evidence="9" id="KW-0833">Ubl conjugation pathway</keyword>
<dbReference type="Pfam" id="PF12906">
    <property type="entry name" value="RINGv"/>
    <property type="match status" value="1"/>
</dbReference>
<keyword evidence="8" id="KW-0863">Zinc-finger</keyword>
<evidence type="ECO:0000259" key="15">
    <source>
        <dbReference type="PROSITE" id="PS51292"/>
    </source>
</evidence>
<feature type="transmembrane region" description="Helical" evidence="14">
    <location>
        <begin position="1036"/>
        <end position="1063"/>
    </location>
</feature>
<evidence type="ECO:0000256" key="10">
    <source>
        <dbReference type="ARBA" id="ARBA00022833"/>
    </source>
</evidence>
<feature type="transmembrane region" description="Helical" evidence="14">
    <location>
        <begin position="1075"/>
        <end position="1098"/>
    </location>
</feature>
<keyword evidence="12 14" id="KW-0472">Membrane</keyword>
<dbReference type="GO" id="GO:0008270">
    <property type="term" value="F:zinc ion binding"/>
    <property type="evidence" value="ECO:0007669"/>
    <property type="project" value="UniProtKB-KW"/>
</dbReference>
<dbReference type="SMART" id="SM00744">
    <property type="entry name" value="RINGv"/>
    <property type="match status" value="1"/>
</dbReference>
<evidence type="ECO:0000256" key="7">
    <source>
        <dbReference type="ARBA" id="ARBA00022723"/>
    </source>
</evidence>
<evidence type="ECO:0000256" key="1">
    <source>
        <dbReference type="ARBA" id="ARBA00000900"/>
    </source>
</evidence>
<keyword evidence="7" id="KW-0479">Metal-binding</keyword>
<dbReference type="Proteomes" id="UP000000709">
    <property type="component" value="Unassembled WGS sequence"/>
</dbReference>